<feature type="compositionally biased region" description="Polar residues" evidence="1">
    <location>
        <begin position="774"/>
        <end position="792"/>
    </location>
</feature>
<keyword evidence="3" id="KW-1185">Reference proteome</keyword>
<sequence length="1263" mass="138985">MNPHREHGIRRRMELNPITTSLQLTPPHHQTPGSAISGNMSTPFGYNPSQYNTPLSSVRQYNPSQWTSSPSVSGGSDASHYSARQPRDPDVVIPAPPPYSPPRSNRPAGGSDEPMSSASAPPQAYRSSPDIPHTPHTPAPSTPHPNFPPPPPGGRSRAGSNDRPHGIFGFTRRSANHPENPRMSPAANREPIPPVPPIPRRAVEPVRSEPMEPVPVNVLPPGSRRAASTGAINSASPAHSRDPSATRWQPGMPLPPPPPGLPPPPRSQSMTRTLETVTSPPTRRPPPSSALGPVPPTPLSPPVQASAAAADWPTETPAASSPRNRPEGPTLHVDTSSAASSTVADSISGSSSSSLARSRAVRGEKTIRERRSESRSGRIAYPESAIEQSNNPWAEAITPSDIVVPPSRRQTITRATPRATPRSGRSSNYSETPRSSQPIQHSLTTPDRSNGLATGLRGSSPRPVAPTPPFSPESMKSSTTEQSPSVPPKSLPTPPLQSKLAQKANSRPPSLIIPKNDSVVMAASTPSRPATGKSVSSQMTQMTPNDDFACAAAERHEIFVQREASATNDTDRVRIFAEFIVNESRIRRDRYASAIDAMGSEILDLTRDLFRPNVKPRRDSSISRASEYTPESSAALRSHRGSLVGALKENLQLQHSEPRSGSRPPTRPSSRSNSRPGSRANSAGPPSPVSTQQNPQWWSQSGYMPSLSPIPSMSVSEALDGASSRGRPSSRWWEISQQGSDGVPSSRFERSKRESKYMGMPKELREALQFAEGDQSSGSPLENTFGGPSNPANLGPNEYPPEKVGFREPSQVSPVFQPVIPPTLVPRTPFTPNPEHLDVSRLVTLPPPYPRHHPAVNNNHPDLTDIRTTVRTLSNLAEVTATKERFLRDSAQMQEHQTTAASKRRASLRLRIQRDIEAGTISYADAAAYEADSVTSELLKSKEAAKSIFELFQSQVVLPVNELLMTRIQSATDIFEQLRSKLFNDSRDQNPTSTQEEGDEQPELIEKLTLLKWIFEAREQLHREVYELLSDRNDRYKEMIVTPYRLSNNVERVRGAESFFAEDAQKRKQAFESEILKRTEEFMDIIEENVVRGVEVQLGAFWDIAPSLSRLIEQIPKDRDLEGFMIQIPKDEYEENPSYYDFPMQYLYTLLVHTGKSTYQFIESQTNLLCLLHEVKVGVTAANCRLMGTQRVAQGEGKEEVERELEDVKREEEGRLTDDLKEKVKVVEELWRSGLGTELEGVQGRILRWLKRVGGELPPDDEA</sequence>
<feature type="compositionally biased region" description="Polar residues" evidence="1">
    <location>
        <begin position="423"/>
        <end position="452"/>
    </location>
</feature>
<feature type="compositionally biased region" description="Basic and acidic residues" evidence="1">
    <location>
        <begin position="201"/>
        <end position="210"/>
    </location>
</feature>
<feature type="compositionally biased region" description="Low complexity" evidence="1">
    <location>
        <begin position="64"/>
        <end position="79"/>
    </location>
</feature>
<feature type="compositionally biased region" description="Low complexity" evidence="1">
    <location>
        <begin position="408"/>
        <end position="422"/>
    </location>
</feature>
<accession>A0A5N6KA01</accession>
<dbReference type="AlphaFoldDB" id="A0A5N6KA01"/>
<feature type="compositionally biased region" description="Pro residues" evidence="1">
    <location>
        <begin position="135"/>
        <end position="153"/>
    </location>
</feature>
<feature type="compositionally biased region" description="Polar residues" evidence="1">
    <location>
        <begin position="31"/>
        <end position="63"/>
    </location>
</feature>
<reference evidence="2 3" key="1">
    <citation type="submission" date="2019-06" db="EMBL/GenBank/DDBJ databases">
        <title>Genome Sequence of the Brown Rot Fungal Pathogen Monilinia laxa.</title>
        <authorList>
            <person name="De Miccolis Angelini R.M."/>
            <person name="Landi L."/>
            <person name="Abate D."/>
            <person name="Pollastro S."/>
            <person name="Romanazzi G."/>
            <person name="Faretra F."/>
        </authorList>
    </citation>
    <scope>NUCLEOTIDE SEQUENCE [LARGE SCALE GENOMIC DNA]</scope>
    <source>
        <strain evidence="2 3">Mlax316</strain>
    </source>
</reference>
<feature type="compositionally biased region" description="Polar residues" evidence="1">
    <location>
        <begin position="689"/>
        <end position="715"/>
    </location>
</feature>
<feature type="region of interest" description="Disordered" evidence="1">
    <location>
        <begin position="651"/>
        <end position="757"/>
    </location>
</feature>
<feature type="region of interest" description="Disordered" evidence="1">
    <location>
        <begin position="613"/>
        <end position="637"/>
    </location>
</feature>
<protein>
    <submittedName>
        <fullName evidence="2">Uncharacterized protein</fullName>
    </submittedName>
</protein>
<dbReference type="Proteomes" id="UP000326757">
    <property type="component" value="Unassembled WGS sequence"/>
</dbReference>
<gene>
    <name evidence="2" type="ORF">EYC80_000235</name>
</gene>
<feature type="compositionally biased region" description="Basic and acidic residues" evidence="1">
    <location>
        <begin position="747"/>
        <end position="757"/>
    </location>
</feature>
<comment type="caution">
    <text evidence="2">The sequence shown here is derived from an EMBL/GenBank/DDBJ whole genome shotgun (WGS) entry which is preliminary data.</text>
</comment>
<dbReference type="OrthoDB" id="5367052at2759"/>
<feature type="compositionally biased region" description="Low complexity" evidence="1">
    <location>
        <begin position="659"/>
        <end position="683"/>
    </location>
</feature>
<feature type="region of interest" description="Disordered" evidence="1">
    <location>
        <begin position="771"/>
        <end position="805"/>
    </location>
</feature>
<evidence type="ECO:0000256" key="1">
    <source>
        <dbReference type="SAM" id="MobiDB-lite"/>
    </source>
</evidence>
<feature type="compositionally biased region" description="Pro residues" evidence="1">
    <location>
        <begin position="252"/>
        <end position="266"/>
    </location>
</feature>
<evidence type="ECO:0000313" key="3">
    <source>
        <dbReference type="Proteomes" id="UP000326757"/>
    </source>
</evidence>
<feature type="compositionally biased region" description="Pro residues" evidence="1">
    <location>
        <begin position="282"/>
        <end position="301"/>
    </location>
</feature>
<evidence type="ECO:0000313" key="2">
    <source>
        <dbReference type="EMBL" id="KAB8299995.1"/>
    </source>
</evidence>
<feature type="compositionally biased region" description="Basic and acidic residues" evidence="1">
    <location>
        <begin position="1"/>
        <end position="14"/>
    </location>
</feature>
<feature type="compositionally biased region" description="Polar residues" evidence="1">
    <location>
        <begin position="622"/>
        <end position="632"/>
    </location>
</feature>
<organism evidence="2 3">
    <name type="scientific">Monilinia laxa</name>
    <name type="common">Brown rot fungus</name>
    <name type="synonym">Sclerotinia laxa</name>
    <dbReference type="NCBI Taxonomy" id="61186"/>
    <lineage>
        <taxon>Eukaryota</taxon>
        <taxon>Fungi</taxon>
        <taxon>Dikarya</taxon>
        <taxon>Ascomycota</taxon>
        <taxon>Pezizomycotina</taxon>
        <taxon>Leotiomycetes</taxon>
        <taxon>Helotiales</taxon>
        <taxon>Sclerotiniaceae</taxon>
        <taxon>Monilinia</taxon>
    </lineage>
</organism>
<proteinExistence type="predicted"/>
<dbReference type="EMBL" id="VIGI01000005">
    <property type="protein sequence ID" value="KAB8299995.1"/>
    <property type="molecule type" value="Genomic_DNA"/>
</dbReference>
<name>A0A5N6KA01_MONLA</name>
<feature type="compositionally biased region" description="Low complexity" evidence="1">
    <location>
        <begin position="333"/>
        <end position="358"/>
    </location>
</feature>
<feature type="compositionally biased region" description="Basic and acidic residues" evidence="1">
    <location>
        <begin position="361"/>
        <end position="376"/>
    </location>
</feature>
<feature type="compositionally biased region" description="Pro residues" evidence="1">
    <location>
        <begin position="485"/>
        <end position="495"/>
    </location>
</feature>
<feature type="region of interest" description="Disordered" evidence="1">
    <location>
        <begin position="1"/>
        <end position="517"/>
    </location>
</feature>
<feature type="compositionally biased region" description="Polar residues" evidence="1">
    <location>
        <begin position="267"/>
        <end position="277"/>
    </location>
</feature>